<dbReference type="Proteomes" id="UP000887574">
    <property type="component" value="Unplaced"/>
</dbReference>
<evidence type="ECO:0000313" key="1">
    <source>
        <dbReference type="Proteomes" id="UP000887574"/>
    </source>
</evidence>
<sequence>MIRRIGVAGALVKEDQQKMMNLFSQMENLMQVPIPMVTCTNPAPDQVLANPAEKQSGLSCPPTTSNGCCHLWSTDWPATVPTSSGSPLGCWC</sequence>
<dbReference type="WBParaSite" id="jg24059">
    <property type="protein sequence ID" value="jg24059"/>
    <property type="gene ID" value="jg24059"/>
</dbReference>
<reference evidence="2" key="1">
    <citation type="submission" date="2022-11" db="UniProtKB">
        <authorList>
            <consortium name="WormBaseParasite"/>
        </authorList>
    </citation>
    <scope>IDENTIFICATION</scope>
</reference>
<organism evidence="1 2">
    <name type="scientific">Ditylenchus dipsaci</name>
    <dbReference type="NCBI Taxonomy" id="166011"/>
    <lineage>
        <taxon>Eukaryota</taxon>
        <taxon>Metazoa</taxon>
        <taxon>Ecdysozoa</taxon>
        <taxon>Nematoda</taxon>
        <taxon>Chromadorea</taxon>
        <taxon>Rhabditida</taxon>
        <taxon>Tylenchina</taxon>
        <taxon>Tylenchomorpha</taxon>
        <taxon>Sphaerularioidea</taxon>
        <taxon>Anguinidae</taxon>
        <taxon>Anguininae</taxon>
        <taxon>Ditylenchus</taxon>
    </lineage>
</organism>
<accession>A0A915DVX5</accession>
<keyword evidence="1" id="KW-1185">Reference proteome</keyword>
<name>A0A915DVX5_9BILA</name>
<protein>
    <submittedName>
        <fullName evidence="2">Uncharacterized protein</fullName>
    </submittedName>
</protein>
<proteinExistence type="predicted"/>
<evidence type="ECO:0000313" key="2">
    <source>
        <dbReference type="WBParaSite" id="jg24059"/>
    </source>
</evidence>
<dbReference type="AlphaFoldDB" id="A0A915DVX5"/>